<dbReference type="EMBL" id="CP049140">
    <property type="protein sequence ID" value="QIE86740.1"/>
    <property type="molecule type" value="Genomic_DNA"/>
</dbReference>
<dbReference type="Proteomes" id="UP000501063">
    <property type="component" value="Chromosome"/>
</dbReference>
<protein>
    <submittedName>
        <fullName evidence="1">Uncharacterized protein</fullName>
    </submittedName>
</protein>
<reference evidence="1 2" key="1">
    <citation type="submission" date="2020-02" db="EMBL/GenBank/DDBJ databases">
        <title>Integrative conjugative elements (ICEs) and plasmids drive adaptation of Pseudomonas nitroreducens strain HBP1 to wastewater environment.</title>
        <authorList>
            <person name="Sentchilo V."/>
            <person name="Carraro N."/>
            <person name="Bertelli C."/>
            <person name="van der Meer J.R."/>
        </authorList>
    </citation>
    <scope>NUCLEOTIDE SEQUENCE [LARGE SCALE GENOMIC DNA]</scope>
    <source>
        <strain evidence="1 2">HBP1</strain>
    </source>
</reference>
<accession>A0A6G6IVA2</accession>
<name>A0A6G6IVA2_PSENT</name>
<dbReference type="RefSeq" id="WP_024763175.1">
    <property type="nucleotide sequence ID" value="NZ_CP049140.1"/>
</dbReference>
<proteinExistence type="predicted"/>
<gene>
    <name evidence="1" type="ORF">G5B91_10820</name>
</gene>
<sequence>MNNQALLDHPELTIEYREGVASRQRHECIEACPYGLHLMFERSLFLAGWHDTDMGKAAPLYRRAAA</sequence>
<organism evidence="1 2">
    <name type="scientific">Pseudomonas nitroreducens</name>
    <dbReference type="NCBI Taxonomy" id="46680"/>
    <lineage>
        <taxon>Bacteria</taxon>
        <taxon>Pseudomonadati</taxon>
        <taxon>Pseudomonadota</taxon>
        <taxon>Gammaproteobacteria</taxon>
        <taxon>Pseudomonadales</taxon>
        <taxon>Pseudomonadaceae</taxon>
        <taxon>Pseudomonas</taxon>
    </lineage>
</organism>
<dbReference type="KEGG" id="pnt:G5B91_10820"/>
<evidence type="ECO:0000313" key="1">
    <source>
        <dbReference type="EMBL" id="QIE86740.1"/>
    </source>
</evidence>
<evidence type="ECO:0000313" key="2">
    <source>
        <dbReference type="Proteomes" id="UP000501063"/>
    </source>
</evidence>
<dbReference type="AlphaFoldDB" id="A0A6G6IVA2"/>